<keyword evidence="1" id="KW-0472">Membrane</keyword>
<dbReference type="VEuPathDB" id="GiardiaDB:QR46_1684"/>
<reference evidence="3 4" key="2">
    <citation type="journal article" date="2013" name="Genome Biol. Evol.">
        <title>Genome sequencing of Giardia lamblia genotypes A2 and B isolates (DH and GS) and comparative analysis with the genomes of genotypes A1 and E (WB and Pig).</title>
        <authorList>
            <person name="Adam R.D."/>
            <person name="Dahlstrom E.W."/>
            <person name="Martens C.A."/>
            <person name="Bruno D.P."/>
            <person name="Barbian K.D."/>
            <person name="Ricklefs S.M."/>
            <person name="Hernandez M.M."/>
            <person name="Narla N.P."/>
            <person name="Patel R.B."/>
            <person name="Porcella S.F."/>
            <person name="Nash T.E."/>
        </authorList>
    </citation>
    <scope>NUCLEOTIDE SEQUENCE [LARGE SCALE GENOMIC DNA]</scope>
    <source>
        <strain evidence="3 4">DH</strain>
    </source>
</reference>
<feature type="domain" description="Phosphatidic acid phosphatase type 2/haloperoxidase" evidence="2">
    <location>
        <begin position="124"/>
        <end position="290"/>
    </location>
</feature>
<dbReference type="Proteomes" id="UP000018320">
    <property type="component" value="Unassembled WGS sequence"/>
</dbReference>
<proteinExistence type="predicted"/>
<dbReference type="InterPro" id="IPR000326">
    <property type="entry name" value="PAP2/HPO"/>
</dbReference>
<feature type="transmembrane region" description="Helical" evidence="1">
    <location>
        <begin position="272"/>
        <end position="289"/>
    </location>
</feature>
<feature type="transmembrane region" description="Helical" evidence="1">
    <location>
        <begin position="91"/>
        <end position="110"/>
    </location>
</feature>
<dbReference type="VEuPathDB" id="GiardiaDB:GL50581_1403"/>
<feature type="transmembrane region" description="Helical" evidence="1">
    <location>
        <begin position="190"/>
        <end position="212"/>
    </location>
</feature>
<keyword evidence="1" id="KW-0812">Transmembrane</keyword>
<keyword evidence="1" id="KW-1133">Transmembrane helix</keyword>
<dbReference type="InterPro" id="IPR036938">
    <property type="entry name" value="PAP2/HPO_sf"/>
</dbReference>
<dbReference type="SUPFAM" id="SSF48317">
    <property type="entry name" value="Acid phosphatase/Vanadium-dependent haloperoxidase"/>
    <property type="match status" value="1"/>
</dbReference>
<dbReference type="AlphaFoldDB" id="V6TET2"/>
<accession>V6TET2</accession>
<dbReference type="VEuPathDB" id="GiardiaDB:DHA2_151450"/>
<feature type="transmembrane region" description="Helical" evidence="1">
    <location>
        <begin position="233"/>
        <end position="252"/>
    </location>
</feature>
<evidence type="ECO:0000313" key="4">
    <source>
        <dbReference type="Proteomes" id="UP000018320"/>
    </source>
</evidence>
<feature type="transmembrane region" description="Helical" evidence="1">
    <location>
        <begin position="116"/>
        <end position="140"/>
    </location>
</feature>
<organism evidence="3 4">
    <name type="scientific">Giardia intestinalis</name>
    <name type="common">Giardia lamblia</name>
    <dbReference type="NCBI Taxonomy" id="5741"/>
    <lineage>
        <taxon>Eukaryota</taxon>
        <taxon>Metamonada</taxon>
        <taxon>Diplomonadida</taxon>
        <taxon>Hexamitidae</taxon>
        <taxon>Giardiinae</taxon>
        <taxon>Giardia</taxon>
    </lineage>
</organism>
<evidence type="ECO:0000259" key="2">
    <source>
        <dbReference type="Pfam" id="PF01569"/>
    </source>
</evidence>
<feature type="transmembrane region" description="Helical" evidence="1">
    <location>
        <begin position="20"/>
        <end position="47"/>
    </location>
</feature>
<dbReference type="Pfam" id="PF01569">
    <property type="entry name" value="PAP2"/>
    <property type="match status" value="1"/>
</dbReference>
<evidence type="ECO:0000256" key="1">
    <source>
        <dbReference type="SAM" id="Phobius"/>
    </source>
</evidence>
<dbReference type="VEuPathDB" id="GiardiaDB:GL50803_0016808"/>
<reference evidence="4" key="1">
    <citation type="submission" date="2012-02" db="EMBL/GenBank/DDBJ databases">
        <title>Genome sequencing of Giardia lamblia Genotypes A2 and B isolates (DH and GS) and comparative analysis with the genomes of Genotypes A1 and E (WB and Pig).</title>
        <authorList>
            <person name="Adam R."/>
            <person name="Dahlstrom E."/>
            <person name="Martens C."/>
            <person name="Bruno D."/>
            <person name="Barbian K."/>
            <person name="Porcella S.F."/>
            <person name="Nash T."/>
        </authorList>
    </citation>
    <scope>NUCLEOTIDE SEQUENCE</scope>
    <source>
        <strain evidence="4">DH</strain>
    </source>
</reference>
<dbReference type="Gene3D" id="1.20.144.10">
    <property type="entry name" value="Phosphatidic acid phosphatase type 2/haloperoxidase"/>
    <property type="match status" value="1"/>
</dbReference>
<comment type="caution">
    <text evidence="3">The sequence shown here is derived from an EMBL/GenBank/DDBJ whole genome shotgun (WGS) entry which is preliminary data.</text>
</comment>
<dbReference type="CDD" id="cd03396">
    <property type="entry name" value="PAP2_like_6"/>
    <property type="match status" value="1"/>
</dbReference>
<gene>
    <name evidence="3" type="ORF">DHA2_151450</name>
</gene>
<dbReference type="EMBL" id="AHGT01000032">
    <property type="protein sequence ID" value="ESU37154.1"/>
    <property type="molecule type" value="Genomic_DNA"/>
</dbReference>
<protein>
    <submittedName>
        <fullName evidence="3">Putative PAP2 family protein</fullName>
    </submittedName>
</protein>
<evidence type="ECO:0000313" key="3">
    <source>
        <dbReference type="EMBL" id="ESU37154.1"/>
    </source>
</evidence>
<sequence length="330" mass="36605">MAYIQPKQAGYKMKGCRPSFLSNPCIAILSAFTFIVPTLLLILMSIFRNQLAELDKMIAAYMRYAPDDSLHQKPLPYNTGFIYYLNVSENAIIVIPIIYIGAMLGLFWTATRTKALLPYLYVLVAAIVYIGMANLTTLVLKIALNRPRPRQIAEFTTVSGPTVTFMPVFSRYTGPNPANLKLYSTPSGHTMFMASALFPLPILTYLLAQMYIKVVDNERTPSTSGQGRLKYMLWLVFFYLGVAITAVFAILMPPTMAYARYAASAHFFTDTVVSIVLAFLHLVLIFLSLPDLRCLEKAPSSTKYAESNDNDTVQAVSSSALPTTISALPP</sequence>
<name>V6TET2_GIAIN</name>